<evidence type="ECO:0000313" key="2">
    <source>
        <dbReference type="Proteomes" id="UP000268973"/>
    </source>
</evidence>
<dbReference type="PIRSF" id="PIRSF028200">
    <property type="entry name" value="UCP028200"/>
    <property type="match status" value="1"/>
</dbReference>
<dbReference type="EMBL" id="RXZH01000001">
    <property type="protein sequence ID" value="RTZ17205.1"/>
    <property type="molecule type" value="Genomic_DNA"/>
</dbReference>
<dbReference type="OrthoDB" id="5767052at2"/>
<comment type="caution">
    <text evidence="1">The sequence shown here is derived from an EMBL/GenBank/DDBJ whole genome shotgun (WGS) entry which is preliminary data.</text>
</comment>
<evidence type="ECO:0000313" key="1">
    <source>
        <dbReference type="EMBL" id="RTZ17205.1"/>
    </source>
</evidence>
<name>A0A3S0Q2X7_9VIBR</name>
<protein>
    <recommendedName>
        <fullName evidence="3">Lipoprotein</fullName>
    </recommendedName>
</protein>
<dbReference type="Proteomes" id="UP000268973">
    <property type="component" value="Unassembled WGS sequence"/>
</dbReference>
<sequence length="276" mass="32871">MRKVGLLLIICSALIGCSSKFVYNNMDWLLVEYLEDYVELDNAQEDLVERKIEVLSEWHRREEIPNYIAHLDELIAIEPQGFTIEQLQVQQDKIQQHSLRLVARIAPEMYALATELSDSQVDELMDSIRVRHTKYKKKYQKLSEVETKARYKERIVDSLETWMDDLTQDQLKIVDDWVDELYVTTEDWINYQTNMRIEVNSLLDHRLNVASFQPQFNKLMFNPDSLYPPHLEKKIEFNKKIGNQYLVKVINAMTDEQTEYYREELQDWKDLAQSVL</sequence>
<reference evidence="1 2" key="1">
    <citation type="submission" date="2018-12" db="EMBL/GenBank/DDBJ databases">
        <title>Vibrio sp. isolated from China Sea.</title>
        <authorList>
            <person name="Li Y."/>
        </authorList>
    </citation>
    <scope>NUCLEOTIDE SEQUENCE [LARGE SCALE GENOMIC DNA]</scope>
    <source>
        <strain evidence="1 2">BEI207</strain>
    </source>
</reference>
<dbReference type="Pfam" id="PF19795">
    <property type="entry name" value="DUF6279"/>
    <property type="match status" value="1"/>
</dbReference>
<dbReference type="RefSeq" id="WP_126571961.1">
    <property type="nucleotide sequence ID" value="NZ_RXZH01000001.1"/>
</dbReference>
<keyword evidence="2" id="KW-1185">Reference proteome</keyword>
<organism evidence="1 2">
    <name type="scientific">Vibrio aquaticus</name>
    <dbReference type="NCBI Taxonomy" id="2496559"/>
    <lineage>
        <taxon>Bacteria</taxon>
        <taxon>Pseudomonadati</taxon>
        <taxon>Pseudomonadota</taxon>
        <taxon>Gammaproteobacteria</taxon>
        <taxon>Vibrionales</taxon>
        <taxon>Vibrionaceae</taxon>
        <taxon>Vibrio</taxon>
    </lineage>
</organism>
<dbReference type="PROSITE" id="PS51257">
    <property type="entry name" value="PROKAR_LIPOPROTEIN"/>
    <property type="match status" value="1"/>
</dbReference>
<proteinExistence type="predicted"/>
<accession>A0A3S0Q2X7</accession>
<gene>
    <name evidence="1" type="ORF">EJ063_00020</name>
</gene>
<dbReference type="AlphaFoldDB" id="A0A3S0Q2X7"/>
<dbReference type="InterPro" id="IPR016875">
    <property type="entry name" value="UCP028200"/>
</dbReference>
<evidence type="ECO:0008006" key="3">
    <source>
        <dbReference type="Google" id="ProtNLM"/>
    </source>
</evidence>